<evidence type="ECO:0000313" key="3">
    <source>
        <dbReference type="Proteomes" id="UP000586722"/>
    </source>
</evidence>
<dbReference type="PANTHER" id="PTHR35191">
    <property type="entry name" value="PROPHAGE SIDE TAIL FIBER PROTEIN HOMOLOG STFQ-RELATED"/>
    <property type="match status" value="1"/>
</dbReference>
<dbReference type="Proteomes" id="UP000586722">
    <property type="component" value="Unassembled WGS sequence"/>
</dbReference>
<protein>
    <recommendedName>
        <fullName evidence="1">Phage tail fibre protein N-terminal domain-containing protein</fullName>
    </recommendedName>
</protein>
<sequence length="240" mass="24641">MGVIVTLQGQALFAQAAAQGGTAVPLAAIAVGDGNGAAITPVETATQLVREVYRTGVQSALTDPQNANYIIVTAVIPANAGPFTIREIGLFASNGQLVAIADYPDTRKNTTAQGVDTTLTIELVLVVSETAQVTLVAHPGSWATQDYVDQRIPPFATIPEHIAGTLSTKKAHPAGVAAMINAAVANLPDPLELATAPEHLAGTISAKATHPAGVKSMIDAALAALPPPQGDVIYRFETLL</sequence>
<organism evidence="2 3">
    <name type="scientific">Pannonibacter tanglangensis</name>
    <dbReference type="NCBI Taxonomy" id="2750084"/>
    <lineage>
        <taxon>Bacteria</taxon>
        <taxon>Pseudomonadati</taxon>
        <taxon>Pseudomonadota</taxon>
        <taxon>Alphaproteobacteria</taxon>
        <taxon>Hyphomicrobiales</taxon>
        <taxon>Stappiaceae</taxon>
        <taxon>Pannonibacter</taxon>
    </lineage>
</organism>
<dbReference type="Pfam" id="PF12571">
    <property type="entry name" value="Phage_tail_fib"/>
    <property type="match status" value="1"/>
</dbReference>
<name>A0A7X5J7V1_9HYPH</name>
<dbReference type="AlphaFoldDB" id="A0A7X5J7V1"/>
<reference evidence="3" key="1">
    <citation type="submission" date="2020-01" db="EMBL/GenBank/DDBJ databases">
        <authorList>
            <person name="Fang Y."/>
            <person name="Sun R."/>
            <person name="Nie L."/>
            <person name="He J."/>
            <person name="Hao L."/>
            <person name="Wang L."/>
            <person name="Su S."/>
            <person name="Lv E."/>
            <person name="Zhang Z."/>
            <person name="Xie R."/>
            <person name="Liu H."/>
        </authorList>
    </citation>
    <scope>NUCLEOTIDE SEQUENCE [LARGE SCALE GENOMIC DNA]</scope>
    <source>
        <strain evidence="3">XCT-53</strain>
    </source>
</reference>
<gene>
    <name evidence="2" type="ORF">GWI72_00875</name>
</gene>
<proteinExistence type="predicted"/>
<evidence type="ECO:0000259" key="1">
    <source>
        <dbReference type="Pfam" id="PF12571"/>
    </source>
</evidence>
<comment type="caution">
    <text evidence="2">The sequence shown here is derived from an EMBL/GenBank/DDBJ whole genome shotgun (WGS) entry which is preliminary data.</text>
</comment>
<dbReference type="InterPro" id="IPR051934">
    <property type="entry name" value="Phage_Tail_Fiber_Structural"/>
</dbReference>
<feature type="domain" description="Phage tail fibre protein N-terminal" evidence="1">
    <location>
        <begin position="3"/>
        <end position="135"/>
    </location>
</feature>
<dbReference type="InterPro" id="IPR022225">
    <property type="entry name" value="Phage_tail_fibre_N"/>
</dbReference>
<accession>A0A7X5J7V1</accession>
<keyword evidence="3" id="KW-1185">Reference proteome</keyword>
<dbReference type="EMBL" id="JAABLQ010000001">
    <property type="protein sequence ID" value="NBN76816.1"/>
    <property type="molecule type" value="Genomic_DNA"/>
</dbReference>
<evidence type="ECO:0000313" key="2">
    <source>
        <dbReference type="EMBL" id="NBN76816.1"/>
    </source>
</evidence>
<dbReference type="RefSeq" id="WP_161707572.1">
    <property type="nucleotide sequence ID" value="NZ_JAABLQ010000001.1"/>
</dbReference>
<dbReference type="PANTHER" id="PTHR35191:SF1">
    <property type="entry name" value="PROPHAGE SIDE TAIL FIBER PROTEIN HOMOLOG STFQ-RELATED"/>
    <property type="match status" value="1"/>
</dbReference>